<dbReference type="AlphaFoldDB" id="E3PRZ3"/>
<dbReference type="SUPFAM" id="SSF56563">
    <property type="entry name" value="Major capsid protein gp5"/>
    <property type="match status" value="1"/>
</dbReference>
<evidence type="ECO:0008006" key="4">
    <source>
        <dbReference type="Google" id="ProtNLM"/>
    </source>
</evidence>
<reference evidence="3" key="1">
    <citation type="journal article" date="2010" name="BMC Genomics">
        <title>Clostridium sticklandii, a specialist in amino acid degradation:revisiting its metabolism through its genome sequence.</title>
        <authorList>
            <person name="Fonknechten N."/>
            <person name="Chaussonnerie S."/>
            <person name="Tricot S."/>
            <person name="Lajus A."/>
            <person name="Andreesen J.R."/>
            <person name="Perchat N."/>
            <person name="Pelletier E."/>
            <person name="Gouyvenoux M."/>
            <person name="Barbe V."/>
            <person name="Salanoubat M."/>
            <person name="Le Paslier D."/>
            <person name="Weissenbach J."/>
            <person name="Cohen G.N."/>
            <person name="Kreimeyer A."/>
        </authorList>
    </citation>
    <scope>NUCLEOTIDE SEQUENCE [LARGE SCALE GENOMIC DNA]</scope>
    <source>
        <strain evidence="3">ATCC 12662 / DSM 519 / JCM 1433 / CCUG 9281 / NCIMB 10654 / HF</strain>
    </source>
</reference>
<dbReference type="eggNOG" id="ENOG502Z8R9">
    <property type="taxonomic scope" value="Bacteria"/>
</dbReference>
<accession>E3PRZ3</accession>
<sequence length="347" mass="38670">MGYDNLKLEKGIYQEATAEGKTFAQKLEELDPSSEYEGVKGLENLDAFQRQLKRFDIKVKGAKSDVVEKFFTTTESSILFPEFISRTVRTALEKESILPKLIATTTEIDSDTYKSIYMDTDTSQKQLRRVAEGSKFPVTTLKTKEKEVNIFKFGVELDTTYEAIRRKKIDIFAIALRQIASQIAVDQLEEVVNVLINGDGNTNPAPSFTVGDSTIKGTAGTIGYAEMVRFWATMKRPYKMNALIADTNGIVDLLLIPEFKDPQAGFDFQKNGQLITPLGINMDIVDEVPASKIIGIDTRYAIEKVQEMGVTVESDKLIDKQISRSVISQVSGFAKLFKEAANVLNKG</sequence>
<dbReference type="Proteomes" id="UP000007041">
    <property type="component" value="Chromosome"/>
</dbReference>
<dbReference type="InterPro" id="IPR024455">
    <property type="entry name" value="Phage_capsid"/>
</dbReference>
<protein>
    <recommendedName>
        <fullName evidence="4">Phage major capsid protein</fullName>
    </recommendedName>
</protein>
<name>E3PRZ3_ACESD</name>
<evidence type="ECO:0000313" key="3">
    <source>
        <dbReference type="Proteomes" id="UP000007041"/>
    </source>
</evidence>
<evidence type="ECO:0000256" key="1">
    <source>
        <dbReference type="ARBA" id="ARBA00004328"/>
    </source>
</evidence>
<dbReference type="Pfam" id="PF25209">
    <property type="entry name" value="Phage_capsid_4"/>
    <property type="match status" value="1"/>
</dbReference>
<gene>
    <name evidence="2" type="ordered locus">CLOST_1527</name>
</gene>
<comment type="subcellular location">
    <subcellularLocation>
        <location evidence="1">Virion</location>
    </subcellularLocation>
</comment>
<organism evidence="2 3">
    <name type="scientific">Acetoanaerobium sticklandii (strain ATCC 12662 / DSM 519 / JCM 1433 / CCUG 9281 / NCIMB 10654 / HF)</name>
    <name type="common">Clostridium sticklandii</name>
    <dbReference type="NCBI Taxonomy" id="499177"/>
    <lineage>
        <taxon>Bacteria</taxon>
        <taxon>Bacillati</taxon>
        <taxon>Bacillota</taxon>
        <taxon>Clostridia</taxon>
        <taxon>Peptostreptococcales</taxon>
        <taxon>Filifactoraceae</taxon>
        <taxon>Acetoanaerobium</taxon>
    </lineage>
</organism>
<keyword evidence="3" id="KW-1185">Reference proteome</keyword>
<dbReference type="NCBIfam" id="TIGR01554">
    <property type="entry name" value="major_cap_HK97"/>
    <property type="match status" value="1"/>
</dbReference>
<proteinExistence type="predicted"/>
<dbReference type="BioCyc" id="CSTI499177:GJE9-1579-MONOMER"/>
<dbReference type="STRING" id="1511.CLOST_1527"/>
<evidence type="ECO:0000313" key="2">
    <source>
        <dbReference type="EMBL" id="CBH21647.1"/>
    </source>
</evidence>
<dbReference type="HOGENOM" id="CLU_798563_0_0_9"/>
<dbReference type="EMBL" id="FP565809">
    <property type="protein sequence ID" value="CBH21647.1"/>
    <property type="molecule type" value="Genomic_DNA"/>
</dbReference>
<dbReference type="KEGG" id="cst:CLOST_1527"/>